<evidence type="ECO:0000256" key="8">
    <source>
        <dbReference type="SAM" id="MobiDB-lite"/>
    </source>
</evidence>
<comment type="caution">
    <text evidence="11">The sequence shown here is derived from an EMBL/GenBank/DDBJ whole genome shotgun (WGS) entry which is preliminary data.</text>
</comment>
<evidence type="ECO:0000259" key="10">
    <source>
        <dbReference type="Pfam" id="PF19269"/>
    </source>
</evidence>
<dbReference type="RefSeq" id="WP_230735691.1">
    <property type="nucleotide sequence ID" value="NZ_JAJNDB010000003.1"/>
</dbReference>
<protein>
    <submittedName>
        <fullName evidence="11">Glutamate--tRNA ligase family protein</fullName>
    </submittedName>
</protein>
<evidence type="ECO:0000256" key="5">
    <source>
        <dbReference type="ARBA" id="ARBA00022917"/>
    </source>
</evidence>
<evidence type="ECO:0000256" key="2">
    <source>
        <dbReference type="ARBA" id="ARBA00022598"/>
    </source>
</evidence>
<dbReference type="PANTHER" id="PTHR43311">
    <property type="entry name" value="GLUTAMATE--TRNA LIGASE"/>
    <property type="match status" value="1"/>
</dbReference>
<organism evidence="11 12">
    <name type="scientific">Actinomycetospora endophytica</name>
    <dbReference type="NCBI Taxonomy" id="2291215"/>
    <lineage>
        <taxon>Bacteria</taxon>
        <taxon>Bacillati</taxon>
        <taxon>Actinomycetota</taxon>
        <taxon>Actinomycetes</taxon>
        <taxon>Pseudonocardiales</taxon>
        <taxon>Pseudonocardiaceae</taxon>
        <taxon>Actinomycetospora</taxon>
    </lineage>
</organism>
<dbReference type="InterPro" id="IPR045462">
    <property type="entry name" value="aa-tRNA-synth_I_cd-bd"/>
</dbReference>
<gene>
    <name evidence="11" type="ORF">LQ327_16815</name>
</gene>
<comment type="similarity">
    <text evidence="1">Belongs to the class-I aminoacyl-tRNA synthetase family. Glutamate--tRNA ligase type 1 subfamily.</text>
</comment>
<proteinExistence type="inferred from homology"/>
<keyword evidence="2 7" id="KW-0436">Ligase</keyword>
<keyword evidence="6 7" id="KW-0030">Aminoacyl-tRNA synthetase</keyword>
<name>A0ABS8P9T5_9PSEU</name>
<keyword evidence="4 7" id="KW-0067">ATP-binding</keyword>
<dbReference type="InterPro" id="IPR020058">
    <property type="entry name" value="Glu/Gln-tRNA-synth_Ib_cat-dom"/>
</dbReference>
<dbReference type="Gene3D" id="1.10.10.350">
    <property type="match status" value="1"/>
</dbReference>
<dbReference type="PRINTS" id="PR00987">
    <property type="entry name" value="TRNASYNTHGLU"/>
</dbReference>
<dbReference type="EMBL" id="JAJNDB010000003">
    <property type="protein sequence ID" value="MCD2195030.1"/>
    <property type="molecule type" value="Genomic_DNA"/>
</dbReference>
<dbReference type="InterPro" id="IPR049940">
    <property type="entry name" value="GluQ/Sye"/>
</dbReference>
<feature type="domain" description="Glutamyl/glutaminyl-tRNA synthetase class Ib catalytic" evidence="9">
    <location>
        <begin position="36"/>
        <end position="330"/>
    </location>
</feature>
<evidence type="ECO:0000259" key="9">
    <source>
        <dbReference type="Pfam" id="PF00749"/>
    </source>
</evidence>
<sequence length="554" mass="61287">MLDRATVDSLFPADLPETGEWERRYPARDVPDGAFVTRFGPSPTGFVHIGGIYTAMVSRDLAHSSDGVYYLRIEDTDQAREVAGADAQFARAFDAFDLRPDEGPTSSTGDDGPYAPYRQSQRATIYLSFVRELMRQGVAYPCFATKDELTEISEAQRTLKLPTGYYGRWAPWRDASEDAVAEAFAAGKPYVVRFRSEGKVGERVAFTDRLRGRVEAEDNHNDVVILKTSASEPRLPTYHFAHAVDDHLMRTSLVVRGDEWLSSVPTHLQLFAALGFPAIEYAHLAPLMKQEGSSRRKLSKRKDAEASVDFYLESGYPSEAVLSYLRGLANSPLAELPVPEALATPLRLDEFQSAGPLVDTVKLADICADYIATLPAPEVLAGVRAWASTYDPELVEVLDEHEPLALAAIDVERVGVDNPRKDLARWSDFRTAYGFFFPGLHADVTDPADERFGGLDPALVAALAEDFAAHYTHEGDQPTWFQQVRDLAERHGFAPNPKTYKKDPDAYPGMLRDAANVIRVLVTGAQRSPDLYEVTRVLGAEEVVRRIGSCAARP</sequence>
<dbReference type="Pfam" id="PF00749">
    <property type="entry name" value="tRNA-synt_1c"/>
    <property type="match status" value="1"/>
</dbReference>
<dbReference type="Gene3D" id="3.40.50.620">
    <property type="entry name" value="HUPs"/>
    <property type="match status" value="1"/>
</dbReference>
<keyword evidence="12" id="KW-1185">Reference proteome</keyword>
<dbReference type="PANTHER" id="PTHR43311:SF2">
    <property type="entry name" value="GLUTAMATE--TRNA LIGASE, MITOCHONDRIAL-RELATED"/>
    <property type="match status" value="1"/>
</dbReference>
<dbReference type="GO" id="GO:0016874">
    <property type="term" value="F:ligase activity"/>
    <property type="evidence" value="ECO:0007669"/>
    <property type="project" value="UniProtKB-KW"/>
</dbReference>
<feature type="domain" description="Aminoacyl-tRNA synthetase class I anticodon-binding" evidence="10">
    <location>
        <begin position="512"/>
        <end position="548"/>
    </location>
</feature>
<keyword evidence="3 7" id="KW-0547">Nucleotide-binding</keyword>
<dbReference type="InterPro" id="IPR008925">
    <property type="entry name" value="aa_tRNA-synth_I_cd-bd_sf"/>
</dbReference>
<evidence type="ECO:0000313" key="11">
    <source>
        <dbReference type="EMBL" id="MCD2195030.1"/>
    </source>
</evidence>
<dbReference type="SUPFAM" id="SSF52374">
    <property type="entry name" value="Nucleotidylyl transferase"/>
    <property type="match status" value="1"/>
</dbReference>
<dbReference type="InterPro" id="IPR014729">
    <property type="entry name" value="Rossmann-like_a/b/a_fold"/>
</dbReference>
<reference evidence="11 12" key="1">
    <citation type="submission" date="2021-11" db="EMBL/GenBank/DDBJ databases">
        <title>Draft genome sequence of Actinomycetospora sp. SF1 isolated from the rhizosphere soil.</title>
        <authorList>
            <person name="Duangmal K."/>
            <person name="Chantavorakit T."/>
        </authorList>
    </citation>
    <scope>NUCLEOTIDE SEQUENCE [LARGE SCALE GENOMIC DNA]</scope>
    <source>
        <strain evidence="11 12">TBRC 5722</strain>
    </source>
</reference>
<dbReference type="InterPro" id="IPR000924">
    <property type="entry name" value="Glu/Gln-tRNA-synth"/>
</dbReference>
<dbReference type="SUPFAM" id="SSF48163">
    <property type="entry name" value="An anticodon-binding domain of class I aminoacyl-tRNA synthetases"/>
    <property type="match status" value="1"/>
</dbReference>
<keyword evidence="5 7" id="KW-0648">Protein biosynthesis</keyword>
<dbReference type="InterPro" id="IPR001412">
    <property type="entry name" value="aa-tRNA-synth_I_CS"/>
</dbReference>
<feature type="region of interest" description="Disordered" evidence="8">
    <location>
        <begin position="97"/>
        <end position="116"/>
    </location>
</feature>
<evidence type="ECO:0000313" key="12">
    <source>
        <dbReference type="Proteomes" id="UP001199469"/>
    </source>
</evidence>
<evidence type="ECO:0000256" key="7">
    <source>
        <dbReference type="RuleBase" id="RU363037"/>
    </source>
</evidence>
<evidence type="ECO:0000256" key="3">
    <source>
        <dbReference type="ARBA" id="ARBA00022741"/>
    </source>
</evidence>
<evidence type="ECO:0000256" key="4">
    <source>
        <dbReference type="ARBA" id="ARBA00022840"/>
    </source>
</evidence>
<dbReference type="Proteomes" id="UP001199469">
    <property type="component" value="Unassembled WGS sequence"/>
</dbReference>
<dbReference type="PROSITE" id="PS00178">
    <property type="entry name" value="AA_TRNA_LIGASE_I"/>
    <property type="match status" value="1"/>
</dbReference>
<evidence type="ECO:0000256" key="6">
    <source>
        <dbReference type="ARBA" id="ARBA00023146"/>
    </source>
</evidence>
<dbReference type="InterPro" id="IPR020751">
    <property type="entry name" value="aa-tRNA-synth_I_codon-bd_sub2"/>
</dbReference>
<dbReference type="Pfam" id="PF19269">
    <property type="entry name" value="Anticodon_2"/>
    <property type="match status" value="1"/>
</dbReference>
<accession>A0ABS8P9T5</accession>
<evidence type="ECO:0000256" key="1">
    <source>
        <dbReference type="ARBA" id="ARBA00007894"/>
    </source>
</evidence>